<feature type="signal peptide" evidence="3">
    <location>
        <begin position="1"/>
        <end position="24"/>
    </location>
</feature>
<dbReference type="SUPFAM" id="SSF57196">
    <property type="entry name" value="EGF/Laminin"/>
    <property type="match status" value="1"/>
</dbReference>
<dbReference type="SUPFAM" id="SSF49785">
    <property type="entry name" value="Galactose-binding domain-like"/>
    <property type="match status" value="1"/>
</dbReference>
<dbReference type="PROSITE" id="PS51117">
    <property type="entry name" value="LAMININ_NTER"/>
    <property type="match status" value="1"/>
</dbReference>
<dbReference type="GO" id="GO:0009888">
    <property type="term" value="P:tissue development"/>
    <property type="evidence" value="ECO:0007669"/>
    <property type="project" value="TreeGrafter"/>
</dbReference>
<dbReference type="SMART" id="SM00136">
    <property type="entry name" value="LamNT"/>
    <property type="match status" value="1"/>
</dbReference>
<keyword evidence="6" id="KW-1185">Reference proteome</keyword>
<protein>
    <recommendedName>
        <fullName evidence="4">Laminin N-terminal domain-containing protein</fullName>
    </recommendedName>
</protein>
<dbReference type="InterPro" id="IPR008211">
    <property type="entry name" value="Laminin_N"/>
</dbReference>
<name>A0A9W9ZLV4_9CNID</name>
<dbReference type="InterPro" id="IPR002049">
    <property type="entry name" value="LE_dom"/>
</dbReference>
<feature type="chain" id="PRO_5040760838" description="Laminin N-terminal domain-containing protein" evidence="3">
    <location>
        <begin position="25"/>
        <end position="291"/>
    </location>
</feature>
<feature type="domain" description="Laminin N-terminal" evidence="4">
    <location>
        <begin position="17"/>
        <end position="291"/>
    </location>
</feature>
<evidence type="ECO:0000256" key="3">
    <source>
        <dbReference type="SAM" id="SignalP"/>
    </source>
</evidence>
<dbReference type="GO" id="GO:0005604">
    <property type="term" value="C:basement membrane"/>
    <property type="evidence" value="ECO:0007669"/>
    <property type="project" value="TreeGrafter"/>
</dbReference>
<organism evidence="5 6">
    <name type="scientific">Desmophyllum pertusum</name>
    <dbReference type="NCBI Taxonomy" id="174260"/>
    <lineage>
        <taxon>Eukaryota</taxon>
        <taxon>Metazoa</taxon>
        <taxon>Cnidaria</taxon>
        <taxon>Anthozoa</taxon>
        <taxon>Hexacorallia</taxon>
        <taxon>Scleractinia</taxon>
        <taxon>Caryophylliina</taxon>
        <taxon>Caryophylliidae</taxon>
        <taxon>Desmophyllum</taxon>
    </lineage>
</organism>
<dbReference type="Proteomes" id="UP001163046">
    <property type="component" value="Unassembled WGS sequence"/>
</dbReference>
<evidence type="ECO:0000313" key="6">
    <source>
        <dbReference type="Proteomes" id="UP001163046"/>
    </source>
</evidence>
<dbReference type="GO" id="GO:0009887">
    <property type="term" value="P:animal organ morphogenesis"/>
    <property type="evidence" value="ECO:0007669"/>
    <property type="project" value="TreeGrafter"/>
</dbReference>
<keyword evidence="1" id="KW-1015">Disulfide bond</keyword>
<dbReference type="GO" id="GO:0007411">
    <property type="term" value="P:axon guidance"/>
    <property type="evidence" value="ECO:0007669"/>
    <property type="project" value="TreeGrafter"/>
</dbReference>
<dbReference type="GO" id="GO:0005201">
    <property type="term" value="F:extracellular matrix structural constituent"/>
    <property type="evidence" value="ECO:0007669"/>
    <property type="project" value="TreeGrafter"/>
</dbReference>
<dbReference type="EMBL" id="MU825904">
    <property type="protein sequence ID" value="KAJ7383228.1"/>
    <property type="molecule type" value="Genomic_DNA"/>
</dbReference>
<sequence>MDRDQQKLFLFLVFLGSVLEFAESGFNAVYLKQTNATLTCGNPPEEFFETQQGFISSIDRVPFTCNASDPARAYPPENMVDGLLGTHWQSSAGEDLAFITISFEQAFFAQHINITFGNYRRPGAIKVEKSTDFGATFTPWHYLVTSPARRQCSVQFGVDAFQGLISRVDQVLCTEYIRYVPPEYNETISIELNQKQRGDGSQDSYTPGLQHHYTVREIEVTGRCDCKGHADGNHCPLNQGFRACQCEGNTCGVHCDECCPIYNQFPWKIGNGAPWTNDPAAKCEQGNITGL</sequence>
<keyword evidence="3" id="KW-0732">Signal</keyword>
<dbReference type="Gene3D" id="2.60.120.260">
    <property type="entry name" value="Galactose-binding domain-like"/>
    <property type="match status" value="1"/>
</dbReference>
<proteinExistence type="predicted"/>
<accession>A0A9W9ZLV4</accession>
<evidence type="ECO:0000256" key="2">
    <source>
        <dbReference type="ARBA" id="ARBA00023292"/>
    </source>
</evidence>
<gene>
    <name evidence="5" type="ORF">OS493_030031</name>
</gene>
<dbReference type="InterPro" id="IPR050440">
    <property type="entry name" value="Laminin/Netrin_ECM"/>
</dbReference>
<dbReference type="Gene3D" id="2.10.25.10">
    <property type="entry name" value="Laminin"/>
    <property type="match status" value="1"/>
</dbReference>
<reference evidence="5" key="1">
    <citation type="submission" date="2023-01" db="EMBL/GenBank/DDBJ databases">
        <title>Genome assembly of the deep-sea coral Lophelia pertusa.</title>
        <authorList>
            <person name="Herrera S."/>
            <person name="Cordes E."/>
        </authorList>
    </citation>
    <scope>NUCLEOTIDE SEQUENCE</scope>
    <source>
        <strain evidence="5">USNM1676648</strain>
        <tissue evidence="5">Polyp</tissue>
    </source>
</reference>
<comment type="caution">
    <text evidence="5">The sequence shown here is derived from an EMBL/GenBank/DDBJ whole genome shotgun (WGS) entry which is preliminary data.</text>
</comment>
<dbReference type="PANTHER" id="PTHR10574:SF442">
    <property type="entry name" value="LAMININ-LIKE PROTEIN EPI-1"/>
    <property type="match status" value="1"/>
</dbReference>
<dbReference type="Pfam" id="PF00055">
    <property type="entry name" value="Laminin_N"/>
    <property type="match status" value="1"/>
</dbReference>
<keyword evidence="2" id="KW-0424">Laminin EGF-like domain</keyword>
<evidence type="ECO:0000256" key="1">
    <source>
        <dbReference type="ARBA" id="ARBA00023157"/>
    </source>
</evidence>
<dbReference type="PANTHER" id="PTHR10574">
    <property type="entry name" value="NETRIN/LAMININ-RELATED"/>
    <property type="match status" value="1"/>
</dbReference>
<evidence type="ECO:0000259" key="4">
    <source>
        <dbReference type="PROSITE" id="PS51117"/>
    </source>
</evidence>
<dbReference type="InterPro" id="IPR008979">
    <property type="entry name" value="Galactose-bd-like_sf"/>
</dbReference>
<dbReference type="CDD" id="cd00055">
    <property type="entry name" value="EGF_Lam"/>
    <property type="match status" value="1"/>
</dbReference>
<evidence type="ECO:0000313" key="5">
    <source>
        <dbReference type="EMBL" id="KAJ7383228.1"/>
    </source>
</evidence>
<dbReference type="OrthoDB" id="5979771at2759"/>
<dbReference type="AlphaFoldDB" id="A0A9W9ZLV4"/>